<proteinExistence type="predicted"/>
<protein>
    <submittedName>
        <fullName evidence="2">Uncharacterized protein</fullName>
    </submittedName>
</protein>
<feature type="compositionally biased region" description="Polar residues" evidence="1">
    <location>
        <begin position="235"/>
        <end position="244"/>
    </location>
</feature>
<dbReference type="AlphaFoldDB" id="A0A310SUE7"/>
<evidence type="ECO:0000313" key="3">
    <source>
        <dbReference type="Proteomes" id="UP000250275"/>
    </source>
</evidence>
<gene>
    <name evidence="2" type="ORF">WN48_10793</name>
</gene>
<dbReference type="EMBL" id="KQ760166">
    <property type="protein sequence ID" value="OAD61652.1"/>
    <property type="molecule type" value="Genomic_DNA"/>
</dbReference>
<sequence length="257" mass="28089">MSLGEIGRVENRGVGRVGVSGSGDRLGVGVAEKDRLEEETRRIDKNKERARGKKGRGRWLVGGSDKKFIRRSVGAGGVAIMGKNGGEKGRRRRIGGDTGVERGRVAVLLAWYRFPKIILWKTIPITRSHHEEVATHRDPTCALVAQPAGATCIKDGTSPSASMCPSPSRVRLRQRTAPSRSEDALIRGGHPGTRCMTRLTVTGNECRRRVTLCPSSCRPMPQSRTTRVLDPASTPEETMTQGPPWNSMHDEIDSGFK</sequence>
<feature type="region of interest" description="Disordered" evidence="1">
    <location>
        <begin position="218"/>
        <end position="257"/>
    </location>
</feature>
<evidence type="ECO:0000313" key="2">
    <source>
        <dbReference type="EMBL" id="OAD61652.1"/>
    </source>
</evidence>
<organism evidence="2 3">
    <name type="scientific">Eufriesea mexicana</name>
    <dbReference type="NCBI Taxonomy" id="516756"/>
    <lineage>
        <taxon>Eukaryota</taxon>
        <taxon>Metazoa</taxon>
        <taxon>Ecdysozoa</taxon>
        <taxon>Arthropoda</taxon>
        <taxon>Hexapoda</taxon>
        <taxon>Insecta</taxon>
        <taxon>Pterygota</taxon>
        <taxon>Neoptera</taxon>
        <taxon>Endopterygota</taxon>
        <taxon>Hymenoptera</taxon>
        <taxon>Apocrita</taxon>
        <taxon>Aculeata</taxon>
        <taxon>Apoidea</taxon>
        <taxon>Anthophila</taxon>
        <taxon>Apidae</taxon>
        <taxon>Eufriesea</taxon>
    </lineage>
</organism>
<dbReference type="Proteomes" id="UP000250275">
    <property type="component" value="Unassembled WGS sequence"/>
</dbReference>
<feature type="compositionally biased region" description="Basic and acidic residues" evidence="1">
    <location>
        <begin position="248"/>
        <end position="257"/>
    </location>
</feature>
<keyword evidence="3" id="KW-1185">Reference proteome</keyword>
<name>A0A310SUE7_9HYME</name>
<evidence type="ECO:0000256" key="1">
    <source>
        <dbReference type="SAM" id="MobiDB-lite"/>
    </source>
</evidence>
<accession>A0A310SUE7</accession>
<reference evidence="2 3" key="1">
    <citation type="submission" date="2015-07" db="EMBL/GenBank/DDBJ databases">
        <title>The genome of Eufriesea mexicana.</title>
        <authorList>
            <person name="Pan H."/>
            <person name="Kapheim K."/>
        </authorList>
    </citation>
    <scope>NUCLEOTIDE SEQUENCE [LARGE SCALE GENOMIC DNA]</scope>
    <source>
        <strain evidence="2">0111107269</strain>
        <tissue evidence="2">Whole body</tissue>
    </source>
</reference>